<gene>
    <name evidence="1" type="ORF">LHA26_08090</name>
</gene>
<dbReference type="EMBL" id="CP084930">
    <property type="protein sequence ID" value="USI74397.1"/>
    <property type="molecule type" value="Genomic_DNA"/>
</dbReference>
<keyword evidence="2" id="KW-1185">Reference proteome</keyword>
<reference evidence="1" key="1">
    <citation type="journal article" date="2022" name="Toxins">
        <title>Genomic Analysis of Sphingopyxis sp. USTB-05 for Biodegrading Cyanobacterial Hepatotoxins.</title>
        <authorList>
            <person name="Liu C."/>
            <person name="Xu Q."/>
            <person name="Zhao Z."/>
            <person name="Zhang H."/>
            <person name="Liu X."/>
            <person name="Yin C."/>
            <person name="Liu Y."/>
            <person name="Yan H."/>
        </authorList>
    </citation>
    <scope>NUCLEOTIDE SEQUENCE</scope>
    <source>
        <strain evidence="1">NBD5</strain>
    </source>
</reference>
<dbReference type="SUPFAM" id="SSF56399">
    <property type="entry name" value="ADP-ribosylation"/>
    <property type="match status" value="1"/>
</dbReference>
<accession>A0ABY4XBR0</accession>
<organism evidence="1 2">
    <name type="scientific">Sphingomonas morindae</name>
    <dbReference type="NCBI Taxonomy" id="1541170"/>
    <lineage>
        <taxon>Bacteria</taxon>
        <taxon>Pseudomonadati</taxon>
        <taxon>Pseudomonadota</taxon>
        <taxon>Alphaproteobacteria</taxon>
        <taxon>Sphingomonadales</taxon>
        <taxon>Sphingomonadaceae</taxon>
        <taxon>Sphingomonas</taxon>
    </lineage>
</organism>
<protein>
    <submittedName>
        <fullName evidence="1">DUF952 domain-containing protein</fullName>
    </submittedName>
</protein>
<dbReference type="Gene3D" id="3.20.170.20">
    <property type="entry name" value="Protein of unknown function DUF952"/>
    <property type="match status" value="1"/>
</dbReference>
<dbReference type="Proteomes" id="UP001056937">
    <property type="component" value="Chromosome 1"/>
</dbReference>
<dbReference type="PANTHER" id="PTHR34129:SF1">
    <property type="entry name" value="DUF952 DOMAIN-CONTAINING PROTEIN"/>
    <property type="match status" value="1"/>
</dbReference>
<dbReference type="RefSeq" id="WP_252168200.1">
    <property type="nucleotide sequence ID" value="NZ_CP084930.1"/>
</dbReference>
<proteinExistence type="predicted"/>
<name>A0ABY4XBR0_9SPHN</name>
<sequence>MSKRAYKILTAGQWAAWQATGLFTGAPIDLEDGYIHLSAADQVAATHEKYFAGLLELVLVEVDLDRLGDTVRWEPARGGALFPHVYGTIPLDAVTAARPIDE</sequence>
<dbReference type="Pfam" id="PF06108">
    <property type="entry name" value="DUF952"/>
    <property type="match status" value="1"/>
</dbReference>
<evidence type="ECO:0000313" key="2">
    <source>
        <dbReference type="Proteomes" id="UP001056937"/>
    </source>
</evidence>
<dbReference type="InterPro" id="IPR009297">
    <property type="entry name" value="DUF952"/>
</dbReference>
<evidence type="ECO:0000313" key="1">
    <source>
        <dbReference type="EMBL" id="USI74397.1"/>
    </source>
</evidence>
<dbReference type="PANTHER" id="PTHR34129">
    <property type="entry name" value="BLR1139 PROTEIN"/>
    <property type="match status" value="1"/>
</dbReference>